<proteinExistence type="predicted"/>
<dbReference type="CDD" id="cd22191">
    <property type="entry name" value="DPBB_RlpA_EXP_N-like"/>
    <property type="match status" value="1"/>
</dbReference>
<accession>A0AAV5AMJ4</accession>
<evidence type="ECO:0000256" key="2">
    <source>
        <dbReference type="SAM" id="SignalP"/>
    </source>
</evidence>
<name>A0AAV5AMJ4_9AGAM</name>
<evidence type="ECO:0000313" key="3">
    <source>
        <dbReference type="EMBL" id="GJJ14344.1"/>
    </source>
</evidence>
<sequence>MSISQVLSLYDLFLFTIASGIPIPSVHNATSVPNHDLSARESGQDYETAPEGNDGACGTTIQNGDYAVVLTTGEWQGGSLYGKGIIVIMTNSPEGHSVSGVIVQDLYPGCQPGPRDCNMNNFNPTSQVVEQLDDLNDGLISCMA</sequence>
<keyword evidence="2" id="KW-0732">Signal</keyword>
<dbReference type="EMBL" id="BPWL01000009">
    <property type="protein sequence ID" value="GJJ14344.1"/>
    <property type="molecule type" value="Genomic_DNA"/>
</dbReference>
<protein>
    <submittedName>
        <fullName evidence="3">Uncharacterized protein</fullName>
    </submittedName>
</protein>
<dbReference type="Proteomes" id="UP001050691">
    <property type="component" value="Unassembled WGS sequence"/>
</dbReference>
<dbReference type="SUPFAM" id="SSF50685">
    <property type="entry name" value="Barwin-like endoglucanases"/>
    <property type="match status" value="1"/>
</dbReference>
<feature type="chain" id="PRO_5043371828" evidence="2">
    <location>
        <begin position="21"/>
        <end position="144"/>
    </location>
</feature>
<dbReference type="InterPro" id="IPR036908">
    <property type="entry name" value="RlpA-like_sf"/>
</dbReference>
<feature type="region of interest" description="Disordered" evidence="1">
    <location>
        <begin position="34"/>
        <end position="54"/>
    </location>
</feature>
<organism evidence="3 4">
    <name type="scientific">Clathrus columnatus</name>
    <dbReference type="NCBI Taxonomy" id="1419009"/>
    <lineage>
        <taxon>Eukaryota</taxon>
        <taxon>Fungi</taxon>
        <taxon>Dikarya</taxon>
        <taxon>Basidiomycota</taxon>
        <taxon>Agaricomycotina</taxon>
        <taxon>Agaricomycetes</taxon>
        <taxon>Phallomycetidae</taxon>
        <taxon>Phallales</taxon>
        <taxon>Clathraceae</taxon>
        <taxon>Clathrus</taxon>
    </lineage>
</organism>
<comment type="caution">
    <text evidence="3">The sequence shown here is derived from an EMBL/GenBank/DDBJ whole genome shotgun (WGS) entry which is preliminary data.</text>
</comment>
<reference evidence="3" key="1">
    <citation type="submission" date="2021-10" db="EMBL/GenBank/DDBJ databases">
        <title>De novo Genome Assembly of Clathrus columnatus (Basidiomycota, Fungi) Using Illumina and Nanopore Sequence Data.</title>
        <authorList>
            <person name="Ogiso-Tanaka E."/>
            <person name="Itagaki H."/>
            <person name="Hosoya T."/>
            <person name="Hosaka K."/>
        </authorList>
    </citation>
    <scope>NUCLEOTIDE SEQUENCE</scope>
    <source>
        <strain evidence="3">MO-923</strain>
    </source>
</reference>
<dbReference type="Gene3D" id="2.40.40.10">
    <property type="entry name" value="RlpA-like domain"/>
    <property type="match status" value="1"/>
</dbReference>
<evidence type="ECO:0000313" key="4">
    <source>
        <dbReference type="Proteomes" id="UP001050691"/>
    </source>
</evidence>
<feature type="signal peptide" evidence="2">
    <location>
        <begin position="1"/>
        <end position="20"/>
    </location>
</feature>
<dbReference type="AlphaFoldDB" id="A0AAV5AMJ4"/>
<keyword evidence="4" id="KW-1185">Reference proteome</keyword>
<gene>
    <name evidence="3" type="ORF">Clacol_008608</name>
</gene>
<evidence type="ECO:0000256" key="1">
    <source>
        <dbReference type="SAM" id="MobiDB-lite"/>
    </source>
</evidence>